<name>A0ABR9UJF7_9CYAN</name>
<dbReference type="RefSeq" id="WP_193871902.1">
    <property type="nucleotide sequence ID" value="NZ_JADEWU010000110.1"/>
</dbReference>
<evidence type="ECO:0000313" key="4">
    <source>
        <dbReference type="Proteomes" id="UP000640725"/>
    </source>
</evidence>
<reference evidence="3 4" key="1">
    <citation type="submission" date="2020-10" db="EMBL/GenBank/DDBJ databases">
        <authorList>
            <person name="Castelo-Branco R."/>
            <person name="Eusebio N."/>
            <person name="Adriana R."/>
            <person name="Vieira A."/>
            <person name="Brugerolle De Fraissinette N."/>
            <person name="Rezende De Castro R."/>
            <person name="Schneider M.P."/>
            <person name="Vasconcelos V."/>
            <person name="Leao P.N."/>
        </authorList>
    </citation>
    <scope>NUCLEOTIDE SEQUENCE [LARGE SCALE GENOMIC DNA]</scope>
    <source>
        <strain evidence="3 4">LEGE 06226</strain>
    </source>
</reference>
<dbReference type="Proteomes" id="UP000640725">
    <property type="component" value="Unassembled WGS sequence"/>
</dbReference>
<evidence type="ECO:0000259" key="1">
    <source>
        <dbReference type="Pfam" id="PF12770"/>
    </source>
</evidence>
<dbReference type="Pfam" id="PF20703">
    <property type="entry name" value="nSTAND1"/>
    <property type="match status" value="1"/>
</dbReference>
<dbReference type="Pfam" id="PF12770">
    <property type="entry name" value="CHAT"/>
    <property type="match status" value="1"/>
</dbReference>
<protein>
    <submittedName>
        <fullName evidence="3">CHAT domain-containing protein</fullName>
    </submittedName>
</protein>
<sequence length="577" mass="66447">MTINWVILTFGQGSLNTGFPHVTLEIRKPEGDTVKISGGLPDAPQVLEFYRRWQQFYSGYYERLGWSFRIEIDEGDLTNVAVQDLPQIGLKLKNEINTWLNSNLFKPIEKTLRTQLSPDDKIGFIIETNQEQIQRLPWNFWEFFEDYPHAIHAFSPSSYFPKKQKRNKFPRTKVKILAILGQSQGLDLTKDVQSLKQIHDSTPEFLTQPKSEDLNDELWKIGWDILFFAGHSKTNKQGVIYLNEEETLTVNQIKYAVSKAIMRGLKLAIFNSCDGLGLARDLTELQLPVVIVMREPVPDEVAQVFLNHFVNAYAQEESVLMAVLEARQRLEKLELKYPYAAGLPTIFLNPSVPVPTWQDLGRIVEPDFSPYQGLLTFQIKDAPFFFGRENFTKQLVEAVERQPLVVITGSSGSGKSSVVFAGLIPQLHRLEKWYDISFRPGDRPLMALAGTLIQILEPQLSQSERIPKIRALAQHLWKFPDGLRDIFDEIFKKYPDQTLLLIIDQFEELYSLCQNRKEQNVFIDRLLKIVNLKINLRIVITIRADFLEQAYSHRKFTDALQYLGTHILGPMCSELQT</sequence>
<dbReference type="InterPro" id="IPR024983">
    <property type="entry name" value="CHAT_dom"/>
</dbReference>
<dbReference type="Gene3D" id="3.40.50.300">
    <property type="entry name" value="P-loop containing nucleotide triphosphate hydrolases"/>
    <property type="match status" value="1"/>
</dbReference>
<dbReference type="SUPFAM" id="SSF52540">
    <property type="entry name" value="P-loop containing nucleoside triphosphate hydrolases"/>
    <property type="match status" value="1"/>
</dbReference>
<feature type="domain" description="Novel STAND NTPase 1" evidence="2">
    <location>
        <begin position="370"/>
        <end position="573"/>
    </location>
</feature>
<dbReference type="InterPro" id="IPR049052">
    <property type="entry name" value="nSTAND1"/>
</dbReference>
<comment type="caution">
    <text evidence="3">The sequence shown here is derived from an EMBL/GenBank/DDBJ whole genome shotgun (WGS) entry which is preliminary data.</text>
</comment>
<dbReference type="EMBL" id="JADEWU010000110">
    <property type="protein sequence ID" value="MBE9146585.1"/>
    <property type="molecule type" value="Genomic_DNA"/>
</dbReference>
<proteinExistence type="predicted"/>
<evidence type="ECO:0000313" key="3">
    <source>
        <dbReference type="EMBL" id="MBE9146585.1"/>
    </source>
</evidence>
<dbReference type="InterPro" id="IPR027417">
    <property type="entry name" value="P-loop_NTPase"/>
</dbReference>
<evidence type="ECO:0000259" key="2">
    <source>
        <dbReference type="Pfam" id="PF20703"/>
    </source>
</evidence>
<keyword evidence="4" id="KW-1185">Reference proteome</keyword>
<accession>A0ABR9UJF7</accession>
<gene>
    <name evidence="3" type="ORF">IQ236_25660</name>
</gene>
<organism evidence="3 4">
    <name type="scientific">Planktothrix mougeotii LEGE 06226</name>
    <dbReference type="NCBI Taxonomy" id="1828728"/>
    <lineage>
        <taxon>Bacteria</taxon>
        <taxon>Bacillati</taxon>
        <taxon>Cyanobacteriota</taxon>
        <taxon>Cyanophyceae</taxon>
        <taxon>Oscillatoriophycideae</taxon>
        <taxon>Oscillatoriales</taxon>
        <taxon>Microcoleaceae</taxon>
        <taxon>Planktothrix</taxon>
    </lineage>
</organism>
<feature type="domain" description="CHAT" evidence="1">
    <location>
        <begin position="190"/>
        <end position="332"/>
    </location>
</feature>